<dbReference type="OrthoDB" id="425534at2759"/>
<dbReference type="AlphaFoldDB" id="A0A9P6B5C4"/>
<gene>
    <name evidence="4" type="ORF">BS47DRAFT_1482957</name>
</gene>
<dbReference type="Proteomes" id="UP000886523">
    <property type="component" value="Unassembled WGS sequence"/>
</dbReference>
<sequence>MALQVNSSLPKGRIAALDYGREPENYPWRRVLLAALLVIAFLSSGSESLPKTFGLTRYFLGAAPPPRGPIDWSPCGNGFECGYLAVPLDYQNATAGTAVLSVGRYLATNKSRLGSIFVNPGGPGGSGVNFLYRAGPQLSEVFDGAYDIVSWDPRGINNTTPRVECFEDKRAQDLYYLENDSALEFANLTDPAELERLRSQIRTSNAESKLLAQLCHENSGETLRHVGTTTVVRDLEYFSSVVEGKDTPVNYAGFSYGKWQLGIGTAIGAYFVNLFPDRVGRVLIDGVVDPLLWANVPAYTWGPIDFIDSEKAFQNFVESCVKAGPDRCVLANNATGASQLNRKIRTLLLELSKHPLPVPHSTRPGLLRGSDVRDAIFSGMYRPRGWPGLARLLEAALSGDGAPILNLKQGGLNLSDTTSPQTTGSAIYAVTCTDGPPLANKYSDEEVVDLLVNAAVDTYDRSSTMFAGLAAEPICFHWKARASERFTGPFNSSLANPILIIGNTADVTYLSACNAQVVNGLLANDSRLLIQDGAGHCSLAQVSLCTGKVLREYFLEGKLPTNGKVCGTTEILFPPSPSDSIDGSILGHDAALFDMEGVESAEDVKLLKAMKAFDWRPANGPAVTLTALDKAGTETRTERKWLVNTVNMMQRSLFDFRPLTSLIIWVQPGVYAPEKKLWLNTS</sequence>
<comment type="caution">
    <text evidence="4">The sequence shown here is derived from an EMBL/GenBank/DDBJ whole genome shotgun (WGS) entry which is preliminary data.</text>
</comment>
<keyword evidence="2" id="KW-0378">Hydrolase</keyword>
<proteinExistence type="inferred from homology"/>
<evidence type="ECO:0000259" key="3">
    <source>
        <dbReference type="Pfam" id="PF08386"/>
    </source>
</evidence>
<dbReference type="PANTHER" id="PTHR43248:SF25">
    <property type="entry name" value="AB HYDROLASE-1 DOMAIN-CONTAINING PROTEIN-RELATED"/>
    <property type="match status" value="1"/>
</dbReference>
<reference evidence="4" key="1">
    <citation type="journal article" date="2020" name="Nat. Commun.">
        <title>Large-scale genome sequencing of mycorrhizal fungi provides insights into the early evolution of symbiotic traits.</title>
        <authorList>
            <person name="Miyauchi S."/>
            <person name="Kiss E."/>
            <person name="Kuo A."/>
            <person name="Drula E."/>
            <person name="Kohler A."/>
            <person name="Sanchez-Garcia M."/>
            <person name="Morin E."/>
            <person name="Andreopoulos B."/>
            <person name="Barry K.W."/>
            <person name="Bonito G."/>
            <person name="Buee M."/>
            <person name="Carver A."/>
            <person name="Chen C."/>
            <person name="Cichocki N."/>
            <person name="Clum A."/>
            <person name="Culley D."/>
            <person name="Crous P.W."/>
            <person name="Fauchery L."/>
            <person name="Girlanda M."/>
            <person name="Hayes R.D."/>
            <person name="Keri Z."/>
            <person name="LaButti K."/>
            <person name="Lipzen A."/>
            <person name="Lombard V."/>
            <person name="Magnuson J."/>
            <person name="Maillard F."/>
            <person name="Murat C."/>
            <person name="Nolan M."/>
            <person name="Ohm R.A."/>
            <person name="Pangilinan J."/>
            <person name="Pereira M.F."/>
            <person name="Perotto S."/>
            <person name="Peter M."/>
            <person name="Pfister S."/>
            <person name="Riley R."/>
            <person name="Sitrit Y."/>
            <person name="Stielow J.B."/>
            <person name="Szollosi G."/>
            <person name="Zifcakova L."/>
            <person name="Stursova M."/>
            <person name="Spatafora J.W."/>
            <person name="Tedersoo L."/>
            <person name="Vaario L.M."/>
            <person name="Yamada A."/>
            <person name="Yan M."/>
            <person name="Wang P."/>
            <person name="Xu J."/>
            <person name="Bruns T."/>
            <person name="Baldrian P."/>
            <person name="Vilgalys R."/>
            <person name="Dunand C."/>
            <person name="Henrissat B."/>
            <person name="Grigoriev I.V."/>
            <person name="Hibbett D."/>
            <person name="Nagy L.G."/>
            <person name="Martin F.M."/>
        </authorList>
    </citation>
    <scope>NUCLEOTIDE SEQUENCE</scope>
    <source>
        <strain evidence="4">UP504</strain>
    </source>
</reference>
<evidence type="ECO:0000313" key="5">
    <source>
        <dbReference type="Proteomes" id="UP000886523"/>
    </source>
</evidence>
<accession>A0A9P6B5C4</accession>
<dbReference type="GO" id="GO:0016787">
    <property type="term" value="F:hydrolase activity"/>
    <property type="evidence" value="ECO:0007669"/>
    <property type="project" value="UniProtKB-KW"/>
</dbReference>
<evidence type="ECO:0000313" key="4">
    <source>
        <dbReference type="EMBL" id="KAF9518014.1"/>
    </source>
</evidence>
<protein>
    <recommendedName>
        <fullName evidence="3">Peptidase S33 tripeptidyl aminopeptidase-like C-terminal domain-containing protein</fullName>
    </recommendedName>
</protein>
<organism evidence="4 5">
    <name type="scientific">Hydnum rufescens UP504</name>
    <dbReference type="NCBI Taxonomy" id="1448309"/>
    <lineage>
        <taxon>Eukaryota</taxon>
        <taxon>Fungi</taxon>
        <taxon>Dikarya</taxon>
        <taxon>Basidiomycota</taxon>
        <taxon>Agaricomycotina</taxon>
        <taxon>Agaricomycetes</taxon>
        <taxon>Cantharellales</taxon>
        <taxon>Hydnaceae</taxon>
        <taxon>Hydnum</taxon>
    </lineage>
</organism>
<evidence type="ECO:0000256" key="2">
    <source>
        <dbReference type="ARBA" id="ARBA00022801"/>
    </source>
</evidence>
<dbReference type="Gene3D" id="3.40.50.1820">
    <property type="entry name" value="alpha/beta hydrolase"/>
    <property type="match status" value="1"/>
</dbReference>
<dbReference type="EMBL" id="MU128928">
    <property type="protein sequence ID" value="KAF9518014.1"/>
    <property type="molecule type" value="Genomic_DNA"/>
</dbReference>
<comment type="similarity">
    <text evidence="1">Belongs to the peptidase S33 family.</text>
</comment>
<keyword evidence="5" id="KW-1185">Reference proteome</keyword>
<name>A0A9P6B5C4_9AGAM</name>
<dbReference type="InterPro" id="IPR013595">
    <property type="entry name" value="Pept_S33_TAP-like_C"/>
</dbReference>
<dbReference type="PANTHER" id="PTHR43248">
    <property type="entry name" value="2-SUCCINYL-6-HYDROXY-2,4-CYCLOHEXADIENE-1-CARBOXYLATE SYNTHASE"/>
    <property type="match status" value="1"/>
</dbReference>
<dbReference type="SUPFAM" id="SSF53474">
    <property type="entry name" value="alpha/beta-Hydrolases"/>
    <property type="match status" value="1"/>
</dbReference>
<feature type="domain" description="Peptidase S33 tripeptidyl aminopeptidase-like C-terminal" evidence="3">
    <location>
        <begin position="473"/>
        <end position="566"/>
    </location>
</feature>
<dbReference type="InterPro" id="IPR029058">
    <property type="entry name" value="AB_hydrolase_fold"/>
</dbReference>
<evidence type="ECO:0000256" key="1">
    <source>
        <dbReference type="ARBA" id="ARBA00010088"/>
    </source>
</evidence>
<dbReference type="Pfam" id="PF08386">
    <property type="entry name" value="Abhydrolase_4"/>
    <property type="match status" value="1"/>
</dbReference>
<dbReference type="InterPro" id="IPR051601">
    <property type="entry name" value="Serine_prot/Carboxylest_S33"/>
</dbReference>